<feature type="transmembrane region" description="Helical" evidence="1">
    <location>
        <begin position="54"/>
        <end position="77"/>
    </location>
</feature>
<dbReference type="Proteomes" id="UP000221165">
    <property type="component" value="Unassembled WGS sequence"/>
</dbReference>
<name>A0A2C6JA25_9APIC</name>
<accession>A0A2C6JA25</accession>
<gene>
    <name evidence="2" type="ORF">CSUI_010649</name>
</gene>
<keyword evidence="3" id="KW-1185">Reference proteome</keyword>
<dbReference type="GeneID" id="94433962"/>
<comment type="caution">
    <text evidence="2">The sequence shown here is derived from an EMBL/GenBank/DDBJ whole genome shotgun (WGS) entry which is preliminary data.</text>
</comment>
<evidence type="ECO:0000313" key="2">
    <source>
        <dbReference type="EMBL" id="PHJ15541.1"/>
    </source>
</evidence>
<keyword evidence="1" id="KW-0812">Transmembrane</keyword>
<keyword evidence="1" id="KW-0472">Membrane</keyword>
<dbReference type="AlphaFoldDB" id="A0A2C6JA25"/>
<evidence type="ECO:0008006" key="4">
    <source>
        <dbReference type="Google" id="ProtNLM"/>
    </source>
</evidence>
<sequence length="121" mass="14121">MSREDCDVLTWLVYIHQKISIAFYLRASIHQTYRFTVKCLSTISFLDNEGRKTIFLIPLCFLFFYTSLSLLPVFFLFFPLSFFSLFSFLFTLTSSSSFSSCPSSFSSSPYSVFFFFLSKEP</sequence>
<organism evidence="2 3">
    <name type="scientific">Cystoisospora suis</name>
    <dbReference type="NCBI Taxonomy" id="483139"/>
    <lineage>
        <taxon>Eukaryota</taxon>
        <taxon>Sar</taxon>
        <taxon>Alveolata</taxon>
        <taxon>Apicomplexa</taxon>
        <taxon>Conoidasida</taxon>
        <taxon>Coccidia</taxon>
        <taxon>Eucoccidiorida</taxon>
        <taxon>Eimeriorina</taxon>
        <taxon>Sarcocystidae</taxon>
        <taxon>Cystoisospora</taxon>
    </lineage>
</organism>
<dbReference type="EMBL" id="MIGC01007909">
    <property type="protein sequence ID" value="PHJ15541.1"/>
    <property type="molecule type" value="Genomic_DNA"/>
</dbReference>
<evidence type="ECO:0000256" key="1">
    <source>
        <dbReference type="SAM" id="Phobius"/>
    </source>
</evidence>
<evidence type="ECO:0000313" key="3">
    <source>
        <dbReference type="Proteomes" id="UP000221165"/>
    </source>
</evidence>
<protein>
    <recommendedName>
        <fullName evidence="4">Transmembrane protein</fullName>
    </recommendedName>
</protein>
<keyword evidence="1" id="KW-1133">Transmembrane helix</keyword>
<reference evidence="2 3" key="1">
    <citation type="journal article" date="2017" name="Int. J. Parasitol.">
        <title>The genome of the protozoan parasite Cystoisospora suis and a reverse vaccinology approach to identify vaccine candidates.</title>
        <authorList>
            <person name="Palmieri N."/>
            <person name="Shrestha A."/>
            <person name="Ruttkowski B."/>
            <person name="Beck T."/>
            <person name="Vogl C."/>
            <person name="Tomley F."/>
            <person name="Blake D.P."/>
            <person name="Joachim A."/>
        </authorList>
    </citation>
    <scope>NUCLEOTIDE SEQUENCE [LARGE SCALE GENOMIC DNA]</scope>
    <source>
        <strain evidence="2 3">Wien I</strain>
    </source>
</reference>
<dbReference type="RefSeq" id="XP_067917274.1">
    <property type="nucleotide sequence ID" value="XM_068070751.1"/>
</dbReference>
<proteinExistence type="predicted"/>
<dbReference type="VEuPathDB" id="ToxoDB:CSUI_010649"/>